<comment type="subcellular location">
    <subcellularLocation>
        <location evidence="1">Membrane</location>
        <topology evidence="1">Multi-pass membrane protein</topology>
    </subcellularLocation>
</comment>
<dbReference type="EMBL" id="JASNQZ010000004">
    <property type="protein sequence ID" value="KAL0958460.1"/>
    <property type="molecule type" value="Genomic_DNA"/>
</dbReference>
<evidence type="ECO:0000256" key="7">
    <source>
        <dbReference type="SAM" id="Phobius"/>
    </source>
</evidence>
<organism evidence="8 9">
    <name type="scientific">Hohenbuehelia grisea</name>
    <dbReference type="NCBI Taxonomy" id="104357"/>
    <lineage>
        <taxon>Eukaryota</taxon>
        <taxon>Fungi</taxon>
        <taxon>Dikarya</taxon>
        <taxon>Basidiomycota</taxon>
        <taxon>Agaricomycotina</taxon>
        <taxon>Agaricomycetes</taxon>
        <taxon>Agaricomycetidae</taxon>
        <taxon>Agaricales</taxon>
        <taxon>Pleurotineae</taxon>
        <taxon>Pleurotaceae</taxon>
        <taxon>Hohenbuehelia</taxon>
    </lineage>
</organism>
<dbReference type="Gene3D" id="1.10.4160.10">
    <property type="entry name" value="Hydantoin permease"/>
    <property type="match status" value="1"/>
</dbReference>
<protein>
    <recommendedName>
        <fullName evidence="10">Purine-cytosine permease</fullName>
    </recommendedName>
</protein>
<evidence type="ECO:0000256" key="4">
    <source>
        <dbReference type="ARBA" id="ARBA00022692"/>
    </source>
</evidence>
<feature type="transmembrane region" description="Helical" evidence="7">
    <location>
        <begin position="106"/>
        <end position="128"/>
    </location>
</feature>
<proteinExistence type="inferred from homology"/>
<feature type="transmembrane region" description="Helical" evidence="7">
    <location>
        <begin position="148"/>
        <end position="174"/>
    </location>
</feature>
<evidence type="ECO:0000313" key="9">
    <source>
        <dbReference type="Proteomes" id="UP001556367"/>
    </source>
</evidence>
<keyword evidence="5 7" id="KW-1133">Transmembrane helix</keyword>
<feature type="transmembrane region" description="Helical" evidence="7">
    <location>
        <begin position="311"/>
        <end position="334"/>
    </location>
</feature>
<keyword evidence="9" id="KW-1185">Reference proteome</keyword>
<accession>A0ABR3JRH1</accession>
<reference evidence="9" key="1">
    <citation type="submission" date="2024-06" db="EMBL/GenBank/DDBJ databases">
        <title>Multi-omics analyses provide insights into the biosynthesis of the anticancer antibiotic pleurotin in Hohenbuehelia grisea.</title>
        <authorList>
            <person name="Weaver J.A."/>
            <person name="Alberti F."/>
        </authorList>
    </citation>
    <scope>NUCLEOTIDE SEQUENCE [LARGE SCALE GENOMIC DNA]</scope>
    <source>
        <strain evidence="9">T-177</strain>
    </source>
</reference>
<feature type="transmembrane region" description="Helical" evidence="7">
    <location>
        <begin position="244"/>
        <end position="262"/>
    </location>
</feature>
<evidence type="ECO:0000313" key="8">
    <source>
        <dbReference type="EMBL" id="KAL0958460.1"/>
    </source>
</evidence>
<gene>
    <name evidence="8" type="ORF">HGRIS_000602</name>
</gene>
<dbReference type="Proteomes" id="UP001556367">
    <property type="component" value="Unassembled WGS sequence"/>
</dbReference>
<comment type="similarity">
    <text evidence="2">Belongs to the purine-cytosine permease (2.A.39) family.</text>
</comment>
<keyword evidence="6 7" id="KW-0472">Membrane</keyword>
<evidence type="ECO:0000256" key="5">
    <source>
        <dbReference type="ARBA" id="ARBA00022989"/>
    </source>
</evidence>
<keyword evidence="3" id="KW-0813">Transport</keyword>
<evidence type="ECO:0000256" key="3">
    <source>
        <dbReference type="ARBA" id="ARBA00022448"/>
    </source>
</evidence>
<sequence length="373" mass="40179">MVQARYSFGYFGVIVPCILNLIGMSGFCILNCILGGQTLSSVAEQHLSWSVGIVITALIALLLSFCGYRLLTWYERIAWIPVLIVFVVAMGISGKHLGSPPPPEPATAPAILSFGATIAGFIITYAGLASDFTSYFRPDVPSIKVFVYSYLGFILPIITLQCLGAASVIAAVDIPTWQAGYESGNVGGLLLAMMSPAGGFAKFLTVLLALSAIGNIAITFYSFCLNIQIFIPALVVVPRYVFSILATAIVIPLAIVGSHRFYETLANFLGLLGYWACAFIAIVVEEHLVFRHNDPAEYNLEHWNSPGRLPWGMAALGAGFAAFGVAVVCMDQVWFVGPLAKKTGDIGFEMAFIVSLVLYFPLRALEIRLRPGA</sequence>
<comment type="caution">
    <text evidence="8">The sequence shown here is derived from an EMBL/GenBank/DDBJ whole genome shotgun (WGS) entry which is preliminary data.</text>
</comment>
<evidence type="ECO:0000256" key="2">
    <source>
        <dbReference type="ARBA" id="ARBA00008974"/>
    </source>
</evidence>
<feature type="transmembrane region" description="Helical" evidence="7">
    <location>
        <begin position="346"/>
        <end position="365"/>
    </location>
</feature>
<dbReference type="PANTHER" id="PTHR31806:SF5">
    <property type="entry name" value="PURINE-CYTOSINE PERMEASE FCY21"/>
    <property type="match status" value="1"/>
</dbReference>
<evidence type="ECO:0000256" key="6">
    <source>
        <dbReference type="ARBA" id="ARBA00023136"/>
    </source>
</evidence>
<dbReference type="InterPro" id="IPR001248">
    <property type="entry name" value="Pur-cyt_permease"/>
</dbReference>
<feature type="transmembrane region" description="Helical" evidence="7">
    <location>
        <begin position="6"/>
        <end position="34"/>
    </location>
</feature>
<feature type="transmembrane region" description="Helical" evidence="7">
    <location>
        <begin position="77"/>
        <end position="94"/>
    </location>
</feature>
<dbReference type="PANTHER" id="PTHR31806">
    <property type="entry name" value="PURINE-CYTOSINE PERMEASE FCY2-RELATED"/>
    <property type="match status" value="1"/>
</dbReference>
<name>A0ABR3JRH1_9AGAR</name>
<feature type="transmembrane region" description="Helical" evidence="7">
    <location>
        <begin position="268"/>
        <end position="290"/>
    </location>
</feature>
<keyword evidence="4 7" id="KW-0812">Transmembrane</keyword>
<feature type="transmembrane region" description="Helical" evidence="7">
    <location>
        <begin position="46"/>
        <end position="71"/>
    </location>
</feature>
<evidence type="ECO:0000256" key="1">
    <source>
        <dbReference type="ARBA" id="ARBA00004141"/>
    </source>
</evidence>
<evidence type="ECO:0008006" key="10">
    <source>
        <dbReference type="Google" id="ProtNLM"/>
    </source>
</evidence>
<dbReference type="InterPro" id="IPR026030">
    <property type="entry name" value="Pur-cyt_permease_Fcy2/21/22"/>
</dbReference>
<dbReference type="Pfam" id="PF02133">
    <property type="entry name" value="Transp_cyt_pur"/>
    <property type="match status" value="1"/>
</dbReference>